<feature type="binding site" evidence="6">
    <location>
        <position position="253"/>
    </location>
    <ligand>
        <name>substrate</name>
    </ligand>
</feature>
<comment type="cofactor">
    <cofactor evidence="6">
        <name>Zn(2+)</name>
        <dbReference type="ChEBI" id="CHEBI:29105"/>
    </cofactor>
    <text evidence="6">Binds 2 Zn(2+) ions per subunit.</text>
</comment>
<evidence type="ECO:0000256" key="2">
    <source>
        <dbReference type="ARBA" id="ARBA00010286"/>
    </source>
</evidence>
<dbReference type="GO" id="GO:0004151">
    <property type="term" value="F:dihydroorotase activity"/>
    <property type="evidence" value="ECO:0007669"/>
    <property type="project" value="UniProtKB-UniRule"/>
</dbReference>
<dbReference type="Pfam" id="PF01979">
    <property type="entry name" value="Amidohydro_1"/>
    <property type="match status" value="1"/>
</dbReference>
<dbReference type="InterPro" id="IPR050138">
    <property type="entry name" value="DHOase/Allantoinase_Hydrolase"/>
</dbReference>
<keyword evidence="5 6" id="KW-0665">Pyrimidine biosynthesis</keyword>
<dbReference type="InterPro" id="IPR006680">
    <property type="entry name" value="Amidohydro-rel"/>
</dbReference>
<dbReference type="EMBL" id="FQZO01000010">
    <property type="protein sequence ID" value="SHJ92019.1"/>
    <property type="molecule type" value="Genomic_DNA"/>
</dbReference>
<evidence type="ECO:0000256" key="4">
    <source>
        <dbReference type="ARBA" id="ARBA00022801"/>
    </source>
</evidence>
<reference evidence="8 9" key="1">
    <citation type="submission" date="2016-11" db="EMBL/GenBank/DDBJ databases">
        <authorList>
            <person name="Jaros S."/>
            <person name="Januszkiewicz K."/>
            <person name="Wedrychowicz H."/>
        </authorList>
    </citation>
    <scope>NUCLEOTIDE SEQUENCE [LARGE SCALE GENOMIC DNA]</scope>
    <source>
        <strain evidence="8 9">DSM 21864</strain>
    </source>
</reference>
<dbReference type="GO" id="GO:0006145">
    <property type="term" value="P:purine nucleobase catabolic process"/>
    <property type="evidence" value="ECO:0007669"/>
    <property type="project" value="TreeGrafter"/>
</dbReference>
<evidence type="ECO:0000259" key="7">
    <source>
        <dbReference type="Pfam" id="PF01979"/>
    </source>
</evidence>
<comment type="similarity">
    <text evidence="2 6">Belongs to the metallo-dependent hydrolases superfamily. DHOase family. Class I DHOase subfamily.</text>
</comment>
<dbReference type="STRING" id="1121298.SAMN05444401_0138"/>
<keyword evidence="3 6" id="KW-0479">Metal-binding</keyword>
<dbReference type="InterPro" id="IPR011059">
    <property type="entry name" value="Metal-dep_hydrolase_composite"/>
</dbReference>
<keyword evidence="4 6" id="KW-0378">Hydrolase</keyword>
<evidence type="ECO:0000256" key="1">
    <source>
        <dbReference type="ARBA" id="ARBA00002368"/>
    </source>
</evidence>
<comment type="function">
    <text evidence="1 6">Catalyzes the reversible cyclization of carbamoyl aspartate to dihydroorotate.</text>
</comment>
<feature type="binding site" evidence="6">
    <location>
        <position position="91"/>
    </location>
    <ligand>
        <name>substrate</name>
    </ligand>
</feature>
<feature type="binding site" evidence="6">
    <location>
        <position position="148"/>
    </location>
    <ligand>
        <name>Zn(2+)</name>
        <dbReference type="ChEBI" id="CHEBI:29105"/>
        <label>2</label>
    </ligand>
</feature>
<comment type="catalytic activity">
    <reaction evidence="6">
        <text>(S)-dihydroorotate + H2O = N-carbamoyl-L-aspartate + H(+)</text>
        <dbReference type="Rhea" id="RHEA:24296"/>
        <dbReference type="ChEBI" id="CHEBI:15377"/>
        <dbReference type="ChEBI" id="CHEBI:15378"/>
        <dbReference type="ChEBI" id="CHEBI:30864"/>
        <dbReference type="ChEBI" id="CHEBI:32814"/>
        <dbReference type="EC" id="3.5.2.3"/>
    </reaction>
</comment>
<feature type="binding site" evidence="6">
    <location>
        <position position="284"/>
    </location>
    <ligand>
        <name>substrate</name>
    </ligand>
</feature>
<protein>
    <recommendedName>
        <fullName evidence="6">Dihydroorotase</fullName>
        <shortName evidence="6">DHOase</shortName>
        <ecNumber evidence="6">3.5.2.3</ecNumber>
    </recommendedName>
</protein>
<feature type="domain" description="Amidohydrolase-related" evidence="7">
    <location>
        <begin position="48"/>
        <end position="392"/>
    </location>
</feature>
<organism evidence="8 9">
    <name type="scientific">Clostridium amylolyticum</name>
    <dbReference type="NCBI Taxonomy" id="1121298"/>
    <lineage>
        <taxon>Bacteria</taxon>
        <taxon>Bacillati</taxon>
        <taxon>Bacillota</taxon>
        <taxon>Clostridia</taxon>
        <taxon>Eubacteriales</taxon>
        <taxon>Clostridiaceae</taxon>
        <taxon>Clostridium</taxon>
    </lineage>
</organism>
<dbReference type="PANTHER" id="PTHR43668">
    <property type="entry name" value="ALLANTOINASE"/>
    <property type="match status" value="1"/>
</dbReference>
<feature type="active site" evidence="6">
    <location>
        <position position="280"/>
    </location>
</feature>
<evidence type="ECO:0000313" key="8">
    <source>
        <dbReference type="EMBL" id="SHJ92019.1"/>
    </source>
</evidence>
<dbReference type="SUPFAM" id="SSF51556">
    <property type="entry name" value="Metallo-dependent hydrolases"/>
    <property type="match status" value="1"/>
</dbReference>
<evidence type="ECO:0000256" key="5">
    <source>
        <dbReference type="ARBA" id="ARBA00022975"/>
    </source>
</evidence>
<feature type="binding site" evidence="6">
    <location>
        <position position="57"/>
    </location>
    <ligand>
        <name>Zn(2+)</name>
        <dbReference type="ChEBI" id="CHEBI:29105"/>
        <label>1</label>
    </ligand>
</feature>
<evidence type="ECO:0000256" key="6">
    <source>
        <dbReference type="HAMAP-Rule" id="MF_00220"/>
    </source>
</evidence>
<dbReference type="PANTHER" id="PTHR43668:SF2">
    <property type="entry name" value="ALLANTOINASE"/>
    <property type="match status" value="1"/>
</dbReference>
<feature type="binding site" evidence="6">
    <location>
        <begin position="294"/>
        <end position="295"/>
    </location>
    <ligand>
        <name>substrate</name>
    </ligand>
</feature>
<dbReference type="NCBIfam" id="TIGR00857">
    <property type="entry name" value="pyrC_multi"/>
    <property type="match status" value="1"/>
</dbReference>
<dbReference type="GO" id="GO:0005737">
    <property type="term" value="C:cytoplasm"/>
    <property type="evidence" value="ECO:0007669"/>
    <property type="project" value="TreeGrafter"/>
</dbReference>
<evidence type="ECO:0000256" key="3">
    <source>
        <dbReference type="ARBA" id="ARBA00022723"/>
    </source>
</evidence>
<dbReference type="OrthoDB" id="9765462at2"/>
<feature type="binding site" evidence="6">
    <location>
        <position position="280"/>
    </location>
    <ligand>
        <name>Zn(2+)</name>
        <dbReference type="ChEBI" id="CHEBI:29105"/>
        <label>1</label>
    </ligand>
</feature>
<comment type="pathway">
    <text evidence="6">Pyrimidine metabolism; UMP biosynthesis via de novo pathway; (S)-dihydroorotate from bicarbonate: step 3/3.</text>
</comment>
<proteinExistence type="inferred from homology"/>
<dbReference type="RefSeq" id="WP_073011837.1">
    <property type="nucleotide sequence ID" value="NZ_FQZO01000010.1"/>
</dbReference>
<dbReference type="Proteomes" id="UP000184080">
    <property type="component" value="Unassembled WGS sequence"/>
</dbReference>
<evidence type="ECO:0000313" key="9">
    <source>
        <dbReference type="Proteomes" id="UP000184080"/>
    </source>
</evidence>
<dbReference type="AlphaFoldDB" id="A0A1M6N8H4"/>
<keyword evidence="6" id="KW-0862">Zinc</keyword>
<dbReference type="GO" id="GO:0044205">
    <property type="term" value="P:'de novo' UMP biosynthetic process"/>
    <property type="evidence" value="ECO:0007669"/>
    <property type="project" value="UniProtKB-UniRule"/>
</dbReference>
<dbReference type="HAMAP" id="MF_00220_B">
    <property type="entry name" value="PyrC_classI_B"/>
    <property type="match status" value="1"/>
</dbReference>
<keyword evidence="9" id="KW-1185">Reference proteome</keyword>
<feature type="binding site" evidence="6">
    <location>
        <position position="175"/>
    </location>
    <ligand>
        <name>Zn(2+)</name>
        <dbReference type="ChEBI" id="CHEBI:29105"/>
        <label>2</label>
    </ligand>
</feature>
<feature type="binding site" evidence="6">
    <location>
        <position position="148"/>
    </location>
    <ligand>
        <name>Zn(2+)</name>
        <dbReference type="ChEBI" id="CHEBI:29105"/>
        <label>1</label>
    </ligand>
</feature>
<sequence>MNLLIKGARVVDFSQDFVGDVYIEDGIIVEIGKNLNKSCEVVNGKGRVLMPSFIDTHSHFREPGYTYKEDILSGCRAAVRGGYTGVNLMANTNPVCSTMETVDYVINKGKTIGLVDIHQCASITYDFNGKDINHIDNLSSKVKIISEDGKDVMNVKVMMDAMIKAKKKDITVMCHCEDHDLSNVDMRLAENMMTWRNITLAEYTGCKVHMAHVSTKESIDYCIEAKKKGHKVTLEVTPHHIALTKDENDYRVNPPIRMEEDRQYLIKAIKEGYVDAIGTDHAPHTKEDKEKGAPGLSGIETSFSICYTELVKKGHISLNKLSEIMSKNTAEIVGFNKGQINIGFDGDLVLVDLNKEYVIDSNKFHSKGKNTPFDNKRVYGQVTTTIKGGKVVFQEEGDSDDNR</sequence>
<feature type="binding site" evidence="6">
    <location>
        <position position="212"/>
    </location>
    <ligand>
        <name>Zn(2+)</name>
        <dbReference type="ChEBI" id="CHEBI:29105"/>
        <label>2</label>
    </ligand>
</feature>
<dbReference type="InterPro" id="IPR002195">
    <property type="entry name" value="Dihydroorotase_CS"/>
</dbReference>
<dbReference type="InterPro" id="IPR032466">
    <property type="entry name" value="Metal_Hydrolase"/>
</dbReference>
<gene>
    <name evidence="6" type="primary">pyrC</name>
    <name evidence="8" type="ORF">SAMN05444401_0138</name>
</gene>
<dbReference type="SUPFAM" id="SSF51338">
    <property type="entry name" value="Composite domain of metallo-dependent hydrolases"/>
    <property type="match status" value="1"/>
</dbReference>
<accession>A0A1M6N8H4</accession>
<dbReference type="CDD" id="cd01317">
    <property type="entry name" value="DHOase_IIa"/>
    <property type="match status" value="1"/>
</dbReference>
<feature type="binding site" evidence="6">
    <location>
        <position position="59"/>
    </location>
    <ligand>
        <name>Zn(2+)</name>
        <dbReference type="ChEBI" id="CHEBI:29105"/>
        <label>1</label>
    </ligand>
</feature>
<dbReference type="InterPro" id="IPR004722">
    <property type="entry name" value="DHOase"/>
</dbReference>
<feature type="binding site" evidence="6">
    <location>
        <begin position="59"/>
        <end position="61"/>
    </location>
    <ligand>
        <name>substrate</name>
    </ligand>
</feature>
<dbReference type="Gene3D" id="3.20.20.140">
    <property type="entry name" value="Metal-dependent hydrolases"/>
    <property type="match status" value="1"/>
</dbReference>
<name>A0A1M6N8H4_9CLOT</name>
<dbReference type="UniPathway" id="UPA00070">
    <property type="reaction ID" value="UER00117"/>
</dbReference>
<dbReference type="PROSITE" id="PS00483">
    <property type="entry name" value="DIHYDROOROTASE_2"/>
    <property type="match status" value="1"/>
</dbReference>
<dbReference type="EC" id="3.5.2.3" evidence="6"/>
<dbReference type="GO" id="GO:0008270">
    <property type="term" value="F:zinc ion binding"/>
    <property type="evidence" value="ECO:0007669"/>
    <property type="project" value="UniProtKB-UniRule"/>
</dbReference>
<dbReference type="GO" id="GO:0004038">
    <property type="term" value="F:allantoinase activity"/>
    <property type="evidence" value="ECO:0007669"/>
    <property type="project" value="TreeGrafter"/>
</dbReference>